<feature type="compositionally biased region" description="Acidic residues" evidence="1">
    <location>
        <begin position="121"/>
        <end position="139"/>
    </location>
</feature>
<comment type="caution">
    <text evidence="4">The sequence shown here is derived from an EMBL/GenBank/DDBJ whole genome shotgun (WGS) entry which is preliminary data.</text>
</comment>
<keyword evidence="2" id="KW-0812">Transmembrane</keyword>
<keyword evidence="5" id="KW-1185">Reference proteome</keyword>
<feature type="transmembrane region" description="Helical" evidence="2">
    <location>
        <begin position="58"/>
        <end position="78"/>
    </location>
</feature>
<keyword evidence="2" id="KW-0472">Membrane</keyword>
<accession>A0A6M0Q8C6</accession>
<dbReference type="EMBL" id="JAAIWM010000002">
    <property type="protein sequence ID" value="NEY71268.1"/>
    <property type="molecule type" value="Genomic_DNA"/>
</dbReference>
<dbReference type="PROSITE" id="PS51782">
    <property type="entry name" value="LYSM"/>
    <property type="match status" value="1"/>
</dbReference>
<gene>
    <name evidence="4" type="ORF">G4D63_05880</name>
</gene>
<dbReference type="Proteomes" id="UP000481043">
    <property type="component" value="Unassembled WGS sequence"/>
</dbReference>
<feature type="region of interest" description="Disordered" evidence="1">
    <location>
        <begin position="1"/>
        <end position="46"/>
    </location>
</feature>
<dbReference type="CDD" id="cd00118">
    <property type="entry name" value="LysM"/>
    <property type="match status" value="1"/>
</dbReference>
<organism evidence="4 5">
    <name type="scientific">Bacillus mesophilus</name>
    <dbReference type="NCBI Taxonomy" id="1808955"/>
    <lineage>
        <taxon>Bacteria</taxon>
        <taxon>Bacillati</taxon>
        <taxon>Bacillota</taxon>
        <taxon>Bacilli</taxon>
        <taxon>Bacillales</taxon>
        <taxon>Bacillaceae</taxon>
        <taxon>Bacillus</taxon>
    </lineage>
</organism>
<evidence type="ECO:0000259" key="3">
    <source>
        <dbReference type="PROSITE" id="PS51782"/>
    </source>
</evidence>
<reference evidence="4 5" key="1">
    <citation type="submission" date="2020-02" db="EMBL/GenBank/DDBJ databases">
        <title>Bacillus aquiflavi sp. nov., isolated from yellow water of strong flavor Chinese baijiu in Yibin region of China.</title>
        <authorList>
            <person name="Xie J."/>
        </authorList>
    </citation>
    <scope>NUCLEOTIDE SEQUENCE [LARGE SCALE GENOMIC DNA]</scope>
    <source>
        <strain evidence="4 5">SA4</strain>
    </source>
</reference>
<evidence type="ECO:0000256" key="2">
    <source>
        <dbReference type="SAM" id="Phobius"/>
    </source>
</evidence>
<feature type="domain" description="LysM" evidence="3">
    <location>
        <begin position="154"/>
        <end position="200"/>
    </location>
</feature>
<evidence type="ECO:0000256" key="1">
    <source>
        <dbReference type="SAM" id="MobiDB-lite"/>
    </source>
</evidence>
<name>A0A6M0Q8C6_9BACI</name>
<dbReference type="Gene3D" id="3.10.350.10">
    <property type="entry name" value="LysM domain"/>
    <property type="match status" value="1"/>
</dbReference>
<dbReference type="AlphaFoldDB" id="A0A6M0Q8C6"/>
<proteinExistence type="predicted"/>
<evidence type="ECO:0000313" key="5">
    <source>
        <dbReference type="Proteomes" id="UP000481043"/>
    </source>
</evidence>
<dbReference type="InterPro" id="IPR018392">
    <property type="entry name" value="LysM"/>
</dbReference>
<evidence type="ECO:0000313" key="4">
    <source>
        <dbReference type="EMBL" id="NEY71268.1"/>
    </source>
</evidence>
<dbReference type="RefSeq" id="WP_163178732.1">
    <property type="nucleotide sequence ID" value="NZ_JAAIWM010000002.1"/>
</dbReference>
<dbReference type="InterPro" id="IPR036779">
    <property type="entry name" value="LysM_dom_sf"/>
</dbReference>
<keyword evidence="2" id="KW-1133">Transmembrane helix</keyword>
<dbReference type="SUPFAM" id="SSF54106">
    <property type="entry name" value="LysM domain"/>
    <property type="match status" value="1"/>
</dbReference>
<sequence length="206" mass="23870">MSDSNDHRDQAQDLRERMNKKEQDSSKSLDALSLPPRSKVHQAKDKEKKPKFKFRFPLLRFLTFVFVLLPIAILGYTFHQQNELPAINELSKDDPSHSEKISIATKLENREVEIENKELTGSEEEADREDVGSAEEETTDTSTEKATTEDYNIIYHEVKEGETLYSISQYYYKSRLGEELIKEWNKLSDNKVENGKILQIPLKSSK</sequence>
<protein>
    <submittedName>
        <fullName evidence="4">LysM peptidoglycan-binding domain-containing protein</fullName>
    </submittedName>
</protein>
<feature type="region of interest" description="Disordered" evidence="1">
    <location>
        <begin position="116"/>
        <end position="144"/>
    </location>
</feature>
<dbReference type="Pfam" id="PF01476">
    <property type="entry name" value="LysM"/>
    <property type="match status" value="1"/>
</dbReference>
<feature type="compositionally biased region" description="Basic and acidic residues" evidence="1">
    <location>
        <begin position="1"/>
        <end position="27"/>
    </location>
</feature>
<dbReference type="SMART" id="SM00257">
    <property type="entry name" value="LysM"/>
    <property type="match status" value="1"/>
</dbReference>